<dbReference type="InterPro" id="IPR042104">
    <property type="entry name" value="PKS_dehydratase_sf"/>
</dbReference>
<dbReference type="Gene3D" id="1.10.1200.10">
    <property type="entry name" value="ACP-like"/>
    <property type="match status" value="2"/>
</dbReference>
<organism evidence="10 11">
    <name type="scientific">Desulforapulum autotrophicum (strain ATCC 43914 / DSM 3382 / VKM B-1955 / HRM2)</name>
    <name type="common">Desulfobacterium autotrophicum</name>
    <dbReference type="NCBI Taxonomy" id="177437"/>
    <lineage>
        <taxon>Bacteria</taxon>
        <taxon>Pseudomonadati</taxon>
        <taxon>Thermodesulfobacteriota</taxon>
        <taxon>Desulfobacteria</taxon>
        <taxon>Desulfobacterales</taxon>
        <taxon>Desulfobacteraceae</taxon>
        <taxon>Desulforapulum</taxon>
    </lineage>
</organism>
<dbReference type="PANTHER" id="PTHR43074">
    <property type="entry name" value="OMEGA-3 POLYUNSATURATED FATTY ACID SYNTHASE PFAB-RELATED"/>
    <property type="match status" value="1"/>
</dbReference>
<gene>
    <name evidence="10" type="ordered locus">HRM2_33240</name>
</gene>
<dbReference type="InterPro" id="IPR057326">
    <property type="entry name" value="KR_dom"/>
</dbReference>
<dbReference type="InterPro" id="IPR009081">
    <property type="entry name" value="PP-bd_ACP"/>
</dbReference>
<dbReference type="STRING" id="177437.HRM2_33240"/>
<dbReference type="InterPro" id="IPR049551">
    <property type="entry name" value="PKS_DH_C"/>
</dbReference>
<dbReference type="eggNOG" id="COG0236">
    <property type="taxonomic scope" value="Bacteria"/>
</dbReference>
<dbReference type="InterPro" id="IPR029069">
    <property type="entry name" value="HotDog_dom_sf"/>
</dbReference>
<feature type="region of interest" description="Disordered" evidence="6">
    <location>
        <begin position="964"/>
        <end position="1008"/>
    </location>
</feature>
<dbReference type="eggNOG" id="COG3321">
    <property type="taxonomic scope" value="Bacteria"/>
</dbReference>
<evidence type="ECO:0000259" key="8">
    <source>
        <dbReference type="PROSITE" id="PS52004"/>
    </source>
</evidence>
<name>C0QM82_DESAH</name>
<keyword evidence="1" id="KW-0596">Phosphopantetheine</keyword>
<feature type="compositionally biased region" description="Low complexity" evidence="6">
    <location>
        <begin position="1133"/>
        <end position="1147"/>
    </location>
</feature>
<proteinExistence type="predicted"/>
<dbReference type="Gene3D" id="3.40.47.10">
    <property type="match status" value="1"/>
</dbReference>
<dbReference type="InterPro" id="IPR020841">
    <property type="entry name" value="PKS_Beta-ketoAc_synthase_dom"/>
</dbReference>
<dbReference type="Pfam" id="PF00109">
    <property type="entry name" value="ketoacyl-synt"/>
    <property type="match status" value="1"/>
</dbReference>
<feature type="domain" description="Carrier" evidence="7">
    <location>
        <begin position="1144"/>
        <end position="1224"/>
    </location>
</feature>
<dbReference type="InterPro" id="IPR052568">
    <property type="entry name" value="PKS-FAS_Synthase"/>
</dbReference>
<dbReference type="InterPro" id="IPR014030">
    <property type="entry name" value="Ketoacyl_synth_N"/>
</dbReference>
<protein>
    <submittedName>
        <fullName evidence="10">Amino-acid acetyltransferase</fullName>
    </submittedName>
</protein>
<dbReference type="InterPro" id="IPR013114">
    <property type="entry name" value="FabA_FabZ"/>
</dbReference>
<dbReference type="SUPFAM" id="SSF53901">
    <property type="entry name" value="Thiolase-like"/>
    <property type="match status" value="1"/>
</dbReference>
<dbReference type="InterPro" id="IPR032821">
    <property type="entry name" value="PKS_assoc"/>
</dbReference>
<dbReference type="SUPFAM" id="SSF52151">
    <property type="entry name" value="FabD/lysophospholipase-like"/>
    <property type="match status" value="1"/>
</dbReference>
<feature type="active site" description="Proton acceptor; for dehydratase activity" evidence="5">
    <location>
        <position position="1900"/>
    </location>
</feature>
<feature type="compositionally biased region" description="Polar residues" evidence="6">
    <location>
        <begin position="967"/>
        <end position="976"/>
    </location>
</feature>
<dbReference type="SUPFAM" id="SSF54637">
    <property type="entry name" value="Thioesterase/thiol ester dehydrase-isomerase"/>
    <property type="match status" value="2"/>
</dbReference>
<dbReference type="InterPro" id="IPR049900">
    <property type="entry name" value="PKS_mFAS_DH"/>
</dbReference>
<dbReference type="CDD" id="cd00833">
    <property type="entry name" value="PKS"/>
    <property type="match status" value="1"/>
</dbReference>
<dbReference type="PROSITE" id="PS00606">
    <property type="entry name" value="KS3_1"/>
    <property type="match status" value="1"/>
</dbReference>
<feature type="region of interest" description="Disordered" evidence="6">
    <location>
        <begin position="1107"/>
        <end position="1147"/>
    </location>
</feature>
<feature type="active site" description="Proton donor; for dehydratase activity" evidence="5">
    <location>
        <position position="2068"/>
    </location>
</feature>
<feature type="domain" description="PKS/mFAS DH" evidence="9">
    <location>
        <begin position="1860"/>
        <end position="2152"/>
    </location>
</feature>
<evidence type="ECO:0000256" key="5">
    <source>
        <dbReference type="PROSITE-ProRule" id="PRU01363"/>
    </source>
</evidence>
<reference evidence="10 11" key="1">
    <citation type="journal article" date="2009" name="Environ. Microbiol.">
        <title>Genome sequence of Desulfobacterium autotrophicum HRM2, a marine sulfate reducer oxidizing organic carbon completely to carbon dioxide.</title>
        <authorList>
            <person name="Strittmatter A.W."/>
            <person name="Liesegang H."/>
            <person name="Rabus R."/>
            <person name="Decker I."/>
            <person name="Amann J."/>
            <person name="Andres S."/>
            <person name="Henne A."/>
            <person name="Fricke W.F."/>
            <person name="Martinez-Arias R."/>
            <person name="Bartels D."/>
            <person name="Goesmann A."/>
            <person name="Krause L."/>
            <person name="Puehler A."/>
            <person name="Klenk H.P."/>
            <person name="Richter M."/>
            <person name="Schuler M."/>
            <person name="Gloeckner F.O."/>
            <person name="Meyerdierks A."/>
            <person name="Gottschalk G."/>
            <person name="Amann R."/>
        </authorList>
    </citation>
    <scope>NUCLEOTIDE SEQUENCE [LARGE SCALE GENOMIC DNA]</scope>
    <source>
        <strain evidence="11">ATCC 43914 / DSM 3382 / HRM2</strain>
    </source>
</reference>
<dbReference type="RefSeq" id="WP_015905161.1">
    <property type="nucleotide sequence ID" value="NC_012108.1"/>
</dbReference>
<dbReference type="CDD" id="cd08953">
    <property type="entry name" value="KR_2_SDR_x"/>
    <property type="match status" value="1"/>
</dbReference>
<dbReference type="InterPro" id="IPR014043">
    <property type="entry name" value="Acyl_transferase_dom"/>
</dbReference>
<evidence type="ECO:0000256" key="3">
    <source>
        <dbReference type="ARBA" id="ARBA00022679"/>
    </source>
</evidence>
<feature type="domain" description="Carrier" evidence="7">
    <location>
        <begin position="1241"/>
        <end position="1321"/>
    </location>
</feature>
<feature type="region of interest" description="N-terminal hotdog fold" evidence="5">
    <location>
        <begin position="1860"/>
        <end position="1990"/>
    </location>
</feature>
<dbReference type="SMART" id="SM00822">
    <property type="entry name" value="PKS_KR"/>
    <property type="match status" value="1"/>
</dbReference>
<dbReference type="InterPro" id="IPR018201">
    <property type="entry name" value="Ketoacyl_synth_AS"/>
</dbReference>
<dbReference type="KEGG" id="dat:HRM2_33240"/>
<dbReference type="SUPFAM" id="SSF51735">
    <property type="entry name" value="NAD(P)-binding Rossmann-fold domains"/>
    <property type="match status" value="2"/>
</dbReference>
<dbReference type="HOGENOM" id="CLU_000022_30_2_7"/>
<evidence type="ECO:0000256" key="6">
    <source>
        <dbReference type="SAM" id="MobiDB-lite"/>
    </source>
</evidence>
<dbReference type="PROSITE" id="PS52019">
    <property type="entry name" value="PKS_MFAS_DH"/>
    <property type="match status" value="1"/>
</dbReference>
<dbReference type="InterPro" id="IPR036736">
    <property type="entry name" value="ACP-like_sf"/>
</dbReference>
<accession>C0QM82</accession>
<keyword evidence="11" id="KW-1185">Reference proteome</keyword>
<dbReference type="SMART" id="SM00827">
    <property type="entry name" value="PKS_AT"/>
    <property type="match status" value="1"/>
</dbReference>
<feature type="region of interest" description="C-terminal hotdog fold" evidence="5">
    <location>
        <begin position="2002"/>
        <end position="2152"/>
    </location>
</feature>
<evidence type="ECO:0000256" key="1">
    <source>
        <dbReference type="ARBA" id="ARBA00022450"/>
    </source>
</evidence>
<dbReference type="Proteomes" id="UP000000442">
    <property type="component" value="Chromosome"/>
</dbReference>
<dbReference type="Gene3D" id="3.40.50.720">
    <property type="entry name" value="NAD(P)-binding Rossmann-like Domain"/>
    <property type="match status" value="1"/>
</dbReference>
<dbReference type="SUPFAM" id="SSF55048">
    <property type="entry name" value="Probable ACP-binding domain of malonyl-CoA ACP transacylase"/>
    <property type="match status" value="1"/>
</dbReference>
<dbReference type="GO" id="GO:0016829">
    <property type="term" value="F:lyase activity"/>
    <property type="evidence" value="ECO:0007669"/>
    <property type="project" value="UniProtKB-KW"/>
</dbReference>
<keyword evidence="2" id="KW-0597">Phosphoprotein</keyword>
<dbReference type="PANTHER" id="PTHR43074:SF1">
    <property type="entry name" value="BETA-KETOACYL SYNTHASE FAMILY PROTEIN-RELATED"/>
    <property type="match status" value="1"/>
</dbReference>
<dbReference type="PROSITE" id="PS52004">
    <property type="entry name" value="KS3_2"/>
    <property type="match status" value="1"/>
</dbReference>
<feature type="domain" description="Ketosynthase family 3 (KS3)" evidence="8">
    <location>
        <begin position="4"/>
        <end position="460"/>
    </location>
</feature>
<dbReference type="EMBL" id="CP001087">
    <property type="protein sequence ID" value="ACN16399.1"/>
    <property type="molecule type" value="Genomic_DNA"/>
</dbReference>
<keyword evidence="4" id="KW-0456">Lyase</keyword>
<dbReference type="PROSITE" id="PS50075">
    <property type="entry name" value="CARRIER"/>
    <property type="match status" value="2"/>
</dbReference>
<dbReference type="Pfam" id="PF02801">
    <property type="entry name" value="Ketoacyl-synt_C"/>
    <property type="match status" value="1"/>
</dbReference>
<dbReference type="eggNOG" id="COG0764">
    <property type="taxonomic scope" value="Bacteria"/>
</dbReference>
<sequence length="2552" mass="275311">MQNKNAVAIIGMGCIFPKANGLKEYWRLLLNGEDAITEVPQASHWSLNDYFDEDPASKDRTYCSRGGFLPEVAFDPARFGLPPNNLDATDTAQLLALIVAEMALGDAGYGTPGSFDRLRTNVILGVTGTQELVIPLGARLGHPIWKRALKDSGIPDQKAAEVVERISGQYAEWQENSFPGLLGNVVAGRIANRLDLGGTNSVVDAACASSLSAMNTAMLELISGRCDMSITGGVDALNDIFMNMCFAKTGVLSHSGDAKPFSKDADGTVLGEGVGMIVLKRLDDARRDKDRIYAVIRGMGTSSDGKSGGIYAPNAAGQLRALHAAYDISGVDPATVGLIEAHGTGTRVGDKIEFTALKAFARETNKTTSCAVGSVKSMIGHSKAAAGAAGIIKSALCLYHKVLPPTLKAEEPDPELEINDTPFYLNAVAKPWVSQQGTPRRSGVSAFGFGGSNFHAVLEENEPDKSRVSWDGTVQIAAFSAPTREGLTPQLLEFSKDLARSAQGDEAERSQATAWLAFKTRGAFSNSDNARLLILITRNDNAAETVQRAIDLIQTEQDNAWAKENIYFGSGQNKGRLAFLFPGQGSQYTGMGKDLISAFPEGLKALADAGDHFTAEWGEKKEPLCDYIFPPPLHRQDKKTSEEMLRTTDVAQPALGGVSLAMAAVLGRFNILPDLTCGHSFGELPALYCAGWMDKATLFTLACARGRYMAQSPGEQGERGSMLAIKATLPEIEAFINEENLDLVLANRNSHDQGVLSGRTDEIKRALKRCREKKIRAVEIPVAAAFHSPLVENAARPFKDRLSGFSLTPSTTTVFSNTTANPYPKDAKKATALLGNQLLNPVNFVDSIEAMFTDNATTFVEVGPKSVLTGLTQSILKGKSFTAMALDSSNGRRSGVEDLARVVCELGAKGLPVKLTAWEDDTEEPRKKIMRITLTGANIRPKPGCNLPPSEPMTTVPMVDKNDRLTPAQTDETPGTASAPGETPRGAAMPSSIHPVQPPQNPISANPTRPVGAMELILRGLESMEALQSQTARTHEKFLETQAIASQTLQKMMEQTRLFSETRSDNPIAPAAPMPVKPAVQAGPSYAPRPVVHEPVAESAPRHLNHELAPETDPRPLTGGHPAKTQPVSLPDTPATAPATQATTGTSQATEAIMATVSRLTGFPQEMLSLDMDIESDLGIDSIKRVEIVSELEKELPHTFQISPEDMGTLKTLGDILAAMAVDPSDNTGPEAVPTIENSPSQDTSVMAALVKVIGELTGFPGEMLEPEMDLESDLGIDSIKRVEILSRLEKELPHAATFSSEKMAELRTLADIAAHIDGNAPPATAPVNANNKTLQSARPVENHQTTTIVADPVNTGTRITGKNQANNNKVSSSSVNSSHTGLMRQTVKLKQLPMDQVRFHNGSKLNIGADKTVYIAGRATDFSTALAKSFKRAGIKSKIISMALGLNSDLPAMAGLVIVYDSDHAGQDFLKSAFLLAKKSGPDLLASARKQAAFFTTVSFLGGGFGFDDGPITDPLQGGLAGLAKTAALEWPEVLCRSLDLAPEPVPDNTAMDAISSLTMIHGPVEMGIRDNLCNIPELVTAEVAPGTATINPDDVFVISGGARGVTAECALALADRHQPTIVLLGRSPEPWDEPLWLTSLEEEADIKRALLENEFTGKRPSPRDLDTRYRKIVSNREITNTLKRIRATHARVSYLSVDILDAPQVAQCLKKIEKQFGAVTGLVHGAGVLEDRFILDKEEQQFSKVFDTKVQGLKNLLAAVDPHRLTHLVLFSSIAARTGNPGQVDYAMANEVLNKTAQDLARRFQTCKVLSMNWGPWAGGMVTPLLRQKFQKQGMNLIPLKAGAAKLVQEMVSSGPVEVVIGGHLPAPVPPEHKPGKPLTRAYETEVSTSLFPILNNHRIAGQPVVPFALMVEWYAHGARHANPGLIFAGIDDMGVLKGIKPGNATTRITINTGRCMPDNDLFRVETELCSEAGLHARGVTLLADTLPQGPAAPPADPMGLAPSTLCVEEAYDTILFHQDRLRGIKAILATGTNGIKISASRAQAPAIWIKQPHAATWTMDPLLLDSAFQAAIIWSHGQTGNACLPSRFASLRVYGPFADSTGDVTITLCVKEQTTHAIKGDFTFVDDTGRVIADITGFEAVMDPSLMAKFKPEKKKQPVRFSREQILAFAEGKPSMAFGEPYAIFDNEREIARLPRPPYFFMDRVVSTDAIQWEMTPGGWIKAEFDLPPDAWYFKAARSHALPFSILLEIALQPCGWLAAYIGSALKSDKRLYFRNLGGQATLVRPVTQDMGTLTMRSRMTNVSEAGGLIIQEFDMEVLNNGAPLYTGTTSFGFFTKESLSNQTGIKTTPLDRAPSKSELRNAVCIDFTDDAPLTPGDDNASIPTGLPSKALRMIDRIDVLTLDGGLFGNGYVRATKEVDPDEWFFKAHFYQDPVCPGSLGIESFLQIMAAYAKERWNFSSETHEMIPTGQDHKWTYRGQITPDNRRISVEAHIRSVTDGENPTVTADGILRVDGLIIYQMEGFTLELCPVNGTQDQAAAPGNSSRCYI</sequence>
<dbReference type="Pfam" id="PF00550">
    <property type="entry name" value="PP-binding"/>
    <property type="match status" value="2"/>
</dbReference>
<evidence type="ECO:0000259" key="7">
    <source>
        <dbReference type="PROSITE" id="PS50075"/>
    </source>
</evidence>
<dbReference type="InterPro" id="IPR016035">
    <property type="entry name" value="Acyl_Trfase/lysoPLipase"/>
</dbReference>
<dbReference type="InterPro" id="IPR014031">
    <property type="entry name" value="Ketoacyl_synth_C"/>
</dbReference>
<dbReference type="SMART" id="SM00825">
    <property type="entry name" value="PKS_KS"/>
    <property type="match status" value="1"/>
</dbReference>
<dbReference type="InterPro" id="IPR013968">
    <property type="entry name" value="PKS_KR"/>
</dbReference>
<evidence type="ECO:0000259" key="9">
    <source>
        <dbReference type="PROSITE" id="PS52019"/>
    </source>
</evidence>
<dbReference type="Gene3D" id="3.10.129.110">
    <property type="entry name" value="Polyketide synthase dehydratase"/>
    <property type="match status" value="1"/>
</dbReference>
<dbReference type="GO" id="GO:0006633">
    <property type="term" value="P:fatty acid biosynthetic process"/>
    <property type="evidence" value="ECO:0007669"/>
    <property type="project" value="InterPro"/>
</dbReference>
<dbReference type="Gene3D" id="3.40.366.10">
    <property type="entry name" value="Malonyl-Coenzyme A Acyl Carrier Protein, domain 2"/>
    <property type="match status" value="1"/>
</dbReference>
<dbReference type="InterPro" id="IPR036291">
    <property type="entry name" value="NAD(P)-bd_dom_sf"/>
</dbReference>
<dbReference type="OrthoDB" id="7617297at2"/>
<evidence type="ECO:0000256" key="4">
    <source>
        <dbReference type="ARBA" id="ARBA00023239"/>
    </source>
</evidence>
<dbReference type="Pfam" id="PF16197">
    <property type="entry name" value="KAsynt_C_assoc"/>
    <property type="match status" value="1"/>
</dbReference>
<dbReference type="InterPro" id="IPR001227">
    <property type="entry name" value="Ac_transferase_dom_sf"/>
</dbReference>
<evidence type="ECO:0000313" key="10">
    <source>
        <dbReference type="EMBL" id="ACN16399.1"/>
    </source>
</evidence>
<evidence type="ECO:0000256" key="2">
    <source>
        <dbReference type="ARBA" id="ARBA00022553"/>
    </source>
</evidence>
<dbReference type="Pfam" id="PF07977">
    <property type="entry name" value="FabA"/>
    <property type="match status" value="1"/>
</dbReference>
<feature type="region of interest" description="Disordered" evidence="6">
    <location>
        <begin position="1355"/>
        <end position="1381"/>
    </location>
</feature>
<dbReference type="eggNOG" id="COG1028">
    <property type="taxonomic scope" value="Bacteria"/>
</dbReference>
<dbReference type="Gene3D" id="3.10.129.10">
    <property type="entry name" value="Hotdog Thioesterase"/>
    <property type="match status" value="2"/>
</dbReference>
<keyword evidence="3" id="KW-0808">Transferase</keyword>
<dbReference type="InterPro" id="IPR016039">
    <property type="entry name" value="Thiolase-like"/>
</dbReference>
<dbReference type="Pfam" id="PF08659">
    <property type="entry name" value="KR"/>
    <property type="match status" value="1"/>
</dbReference>
<dbReference type="Pfam" id="PF14765">
    <property type="entry name" value="PS-DH"/>
    <property type="match status" value="1"/>
</dbReference>
<feature type="compositionally biased region" description="Polar residues" evidence="6">
    <location>
        <begin position="1355"/>
        <end position="1366"/>
    </location>
</feature>
<dbReference type="InterPro" id="IPR016036">
    <property type="entry name" value="Malonyl_transacylase_ACP-bd"/>
</dbReference>
<dbReference type="GO" id="GO:0004315">
    <property type="term" value="F:3-oxoacyl-[acyl-carrier-protein] synthase activity"/>
    <property type="evidence" value="ECO:0007669"/>
    <property type="project" value="InterPro"/>
</dbReference>
<dbReference type="Pfam" id="PF00698">
    <property type="entry name" value="Acyl_transf_1"/>
    <property type="match status" value="1"/>
</dbReference>
<dbReference type="SUPFAM" id="SSF47336">
    <property type="entry name" value="ACP-like"/>
    <property type="match status" value="2"/>
</dbReference>
<evidence type="ECO:0000313" key="11">
    <source>
        <dbReference type="Proteomes" id="UP000000442"/>
    </source>
</evidence>
<feature type="compositionally biased region" description="Low complexity" evidence="6">
    <location>
        <begin position="1367"/>
        <end position="1379"/>
    </location>
</feature>